<dbReference type="EMBL" id="OB794682">
    <property type="protein sequence ID" value="CAD7430856.1"/>
    <property type="molecule type" value="Genomic_DNA"/>
</dbReference>
<proteinExistence type="predicted"/>
<dbReference type="AlphaFoldDB" id="A0A7R9ED10"/>
<reference evidence="1" key="1">
    <citation type="submission" date="2020-11" db="EMBL/GenBank/DDBJ databases">
        <authorList>
            <person name="Tran Van P."/>
        </authorList>
    </citation>
    <scope>NUCLEOTIDE SEQUENCE</scope>
</reference>
<sequence length="17" mass="2091">MWSHLLLLTLTLHWLVN</sequence>
<organism evidence="1">
    <name type="scientific">Timema monikensis</name>
    <dbReference type="NCBI Taxonomy" id="170555"/>
    <lineage>
        <taxon>Eukaryota</taxon>
        <taxon>Metazoa</taxon>
        <taxon>Ecdysozoa</taxon>
        <taxon>Arthropoda</taxon>
        <taxon>Hexapoda</taxon>
        <taxon>Insecta</taxon>
        <taxon>Pterygota</taxon>
        <taxon>Neoptera</taxon>
        <taxon>Polyneoptera</taxon>
        <taxon>Phasmatodea</taxon>
        <taxon>Timematodea</taxon>
        <taxon>Timematoidea</taxon>
        <taxon>Timematidae</taxon>
        <taxon>Timema</taxon>
    </lineage>
</organism>
<name>A0A7R9ED10_9NEOP</name>
<evidence type="ECO:0000313" key="1">
    <source>
        <dbReference type="EMBL" id="CAD7430856.1"/>
    </source>
</evidence>
<gene>
    <name evidence="1" type="ORF">TMSB3V08_LOCUS7605</name>
</gene>
<accession>A0A7R9ED10</accession>
<protein>
    <submittedName>
        <fullName evidence="1">Uncharacterized protein</fullName>
    </submittedName>
</protein>